<proteinExistence type="predicted"/>
<protein>
    <recommendedName>
        <fullName evidence="1">R13L1/DRL21-like LRR repeat region domain-containing protein</fullName>
    </recommendedName>
</protein>
<comment type="caution">
    <text evidence="2">The sequence shown here is derived from an EMBL/GenBank/DDBJ whole genome shotgun (WGS) entry which is preliminary data.</text>
</comment>
<evidence type="ECO:0000259" key="1">
    <source>
        <dbReference type="Pfam" id="PF25019"/>
    </source>
</evidence>
<accession>A0A2I0K1U8</accession>
<dbReference type="InterPro" id="IPR056789">
    <property type="entry name" value="LRR_R13L1-DRL21"/>
</dbReference>
<dbReference type="STRING" id="22663.A0A2I0K1U8"/>
<dbReference type="Pfam" id="PF25019">
    <property type="entry name" value="LRR_R13L1-DRL21"/>
    <property type="match status" value="1"/>
</dbReference>
<feature type="domain" description="R13L1/DRL21-like LRR repeat region" evidence="1">
    <location>
        <begin position="83"/>
        <end position="212"/>
    </location>
</feature>
<dbReference type="PANTHER" id="PTHR47186:SF41">
    <property type="entry name" value="OS12G0131701 PROTEIN"/>
    <property type="match status" value="1"/>
</dbReference>
<evidence type="ECO:0000313" key="3">
    <source>
        <dbReference type="Proteomes" id="UP000233551"/>
    </source>
</evidence>
<reference evidence="2 3" key="1">
    <citation type="submission" date="2017-11" db="EMBL/GenBank/DDBJ databases">
        <title>De-novo sequencing of pomegranate (Punica granatum L.) genome.</title>
        <authorList>
            <person name="Akparov Z."/>
            <person name="Amiraslanov A."/>
            <person name="Hajiyeva S."/>
            <person name="Abbasov M."/>
            <person name="Kaur K."/>
            <person name="Hamwieh A."/>
            <person name="Solovyev V."/>
            <person name="Salamov A."/>
            <person name="Braich B."/>
            <person name="Kosarev P."/>
            <person name="Mahmoud A."/>
            <person name="Hajiyev E."/>
            <person name="Babayeva S."/>
            <person name="Izzatullayeva V."/>
            <person name="Mammadov A."/>
            <person name="Mammadov A."/>
            <person name="Sharifova S."/>
            <person name="Ojaghi J."/>
            <person name="Eynullazada K."/>
            <person name="Bayramov B."/>
            <person name="Abdulazimova A."/>
            <person name="Shahmuradov I."/>
        </authorList>
    </citation>
    <scope>NUCLEOTIDE SEQUENCE [LARGE SCALE GENOMIC DNA]</scope>
    <source>
        <strain evidence="3">cv. AG2017</strain>
        <tissue evidence="2">Leaf</tissue>
    </source>
</reference>
<sequence>MAATALQCDHGEVVIHFGRLPSRLYNHESRLQRKNPTFASSELGTWWLGDVRYIKHEMTWIGDLIKLETLSKFIVGGDSGARLRELKDLQFLREELTIEGLGNVGEVGDAREAALNAKTGLTSLILGWGQDEGPASGRDAESQMQILDCLQPHASIKNIEIDGYGGTKLPSWIGGLSFVHLERLRLCNCRKTEMLPSIGVLPQLKELEVERMDAICAVGPEFYGNTAKPFPALETAFY</sequence>
<gene>
    <name evidence="2" type="ORF">CRG98_017055</name>
</gene>
<name>A0A2I0K1U8_PUNGR</name>
<dbReference type="InterPro" id="IPR032675">
    <property type="entry name" value="LRR_dom_sf"/>
</dbReference>
<dbReference type="PANTHER" id="PTHR47186">
    <property type="entry name" value="LEUCINE-RICH REPEAT-CONTAINING PROTEIN 57"/>
    <property type="match status" value="1"/>
</dbReference>
<dbReference type="EMBL" id="PGOL01000964">
    <property type="protein sequence ID" value="PKI62534.1"/>
    <property type="molecule type" value="Genomic_DNA"/>
</dbReference>
<dbReference type="SUPFAM" id="SSF52058">
    <property type="entry name" value="L domain-like"/>
    <property type="match status" value="1"/>
</dbReference>
<dbReference type="Proteomes" id="UP000233551">
    <property type="component" value="Unassembled WGS sequence"/>
</dbReference>
<dbReference type="Gene3D" id="3.80.10.10">
    <property type="entry name" value="Ribonuclease Inhibitor"/>
    <property type="match status" value="1"/>
</dbReference>
<keyword evidence="3" id="KW-1185">Reference proteome</keyword>
<dbReference type="AlphaFoldDB" id="A0A2I0K1U8"/>
<evidence type="ECO:0000313" key="2">
    <source>
        <dbReference type="EMBL" id="PKI62534.1"/>
    </source>
</evidence>
<organism evidence="2 3">
    <name type="scientific">Punica granatum</name>
    <name type="common">Pomegranate</name>
    <dbReference type="NCBI Taxonomy" id="22663"/>
    <lineage>
        <taxon>Eukaryota</taxon>
        <taxon>Viridiplantae</taxon>
        <taxon>Streptophyta</taxon>
        <taxon>Embryophyta</taxon>
        <taxon>Tracheophyta</taxon>
        <taxon>Spermatophyta</taxon>
        <taxon>Magnoliopsida</taxon>
        <taxon>eudicotyledons</taxon>
        <taxon>Gunneridae</taxon>
        <taxon>Pentapetalae</taxon>
        <taxon>rosids</taxon>
        <taxon>malvids</taxon>
        <taxon>Myrtales</taxon>
        <taxon>Lythraceae</taxon>
        <taxon>Punica</taxon>
    </lineage>
</organism>